<reference evidence="3" key="1">
    <citation type="submission" date="2020-11" db="EMBL/GenBank/DDBJ databases">
        <authorList>
            <consortium name="DOE Joint Genome Institute"/>
            <person name="Ahrendt S."/>
            <person name="Riley R."/>
            <person name="Andreopoulos W."/>
            <person name="Labutti K."/>
            <person name="Pangilinan J."/>
            <person name="Ruiz-Duenas F.J."/>
            <person name="Barrasa J.M."/>
            <person name="Sanchez-Garcia M."/>
            <person name="Camarero S."/>
            <person name="Miyauchi S."/>
            <person name="Serrano A."/>
            <person name="Linde D."/>
            <person name="Babiker R."/>
            <person name="Drula E."/>
            <person name="Ayuso-Fernandez I."/>
            <person name="Pacheco R."/>
            <person name="Padilla G."/>
            <person name="Ferreira P."/>
            <person name="Barriuso J."/>
            <person name="Kellner H."/>
            <person name="Castanera R."/>
            <person name="Alfaro M."/>
            <person name="Ramirez L."/>
            <person name="Pisabarro A.G."/>
            <person name="Kuo A."/>
            <person name="Tritt A."/>
            <person name="Lipzen A."/>
            <person name="He G."/>
            <person name="Yan M."/>
            <person name="Ng V."/>
            <person name="Cullen D."/>
            <person name="Martin F."/>
            <person name="Rosso M.-N."/>
            <person name="Henrissat B."/>
            <person name="Hibbett D."/>
            <person name="Martinez A.T."/>
            <person name="Grigoriev I.V."/>
        </authorList>
    </citation>
    <scope>NUCLEOTIDE SEQUENCE</scope>
    <source>
        <strain evidence="3">CBS 247.69</strain>
    </source>
</reference>
<dbReference type="EMBL" id="MU150260">
    <property type="protein sequence ID" value="KAF9463708.1"/>
    <property type="molecule type" value="Genomic_DNA"/>
</dbReference>
<keyword evidence="1" id="KW-0677">Repeat</keyword>
<evidence type="ECO:0000256" key="1">
    <source>
        <dbReference type="ARBA" id="ARBA00022737"/>
    </source>
</evidence>
<dbReference type="Pfam" id="PF24883">
    <property type="entry name" value="NPHP3_N"/>
    <property type="match status" value="1"/>
</dbReference>
<feature type="domain" description="Nephrocystin 3-like N-terminal" evidence="2">
    <location>
        <begin position="78"/>
        <end position="238"/>
    </location>
</feature>
<dbReference type="Gene3D" id="3.40.50.300">
    <property type="entry name" value="P-loop containing nucleotide triphosphate hydrolases"/>
    <property type="match status" value="1"/>
</dbReference>
<evidence type="ECO:0000313" key="4">
    <source>
        <dbReference type="Proteomes" id="UP000807353"/>
    </source>
</evidence>
<dbReference type="InterPro" id="IPR056884">
    <property type="entry name" value="NPHP3-like_N"/>
</dbReference>
<organism evidence="3 4">
    <name type="scientific">Collybia nuda</name>
    <dbReference type="NCBI Taxonomy" id="64659"/>
    <lineage>
        <taxon>Eukaryota</taxon>
        <taxon>Fungi</taxon>
        <taxon>Dikarya</taxon>
        <taxon>Basidiomycota</taxon>
        <taxon>Agaricomycotina</taxon>
        <taxon>Agaricomycetes</taxon>
        <taxon>Agaricomycetidae</taxon>
        <taxon>Agaricales</taxon>
        <taxon>Tricholomatineae</taxon>
        <taxon>Clitocybaceae</taxon>
        <taxon>Collybia</taxon>
    </lineage>
</organism>
<dbReference type="PANTHER" id="PTHR10039">
    <property type="entry name" value="AMELOGENIN"/>
    <property type="match status" value="1"/>
</dbReference>
<dbReference type="PANTHER" id="PTHR10039:SF14">
    <property type="entry name" value="NACHT DOMAIN-CONTAINING PROTEIN"/>
    <property type="match status" value="1"/>
</dbReference>
<keyword evidence="4" id="KW-1185">Reference proteome</keyword>
<sequence>MFFAKSSDFTINHSTFIDKSNITQNKLISNEKRGQSIGNGFQMLLDASSMDATFDSQARNPPPQCHPSTRKDLLDFISNWVEAGDENILFLDGPAGAGKTAITQTVAEICAKKRLLLASYFFFKDSPSRNTIIYLIPTFASQIATSSSRKRRKIEKTIERDPPILTKSPSVQARELILKMYQPSIFRKHTWTKRKPRLLIIDGLDECDDDDAQCQIVGLLGQLVANEHFALRCLVTSRPEPHILSAMNSLPMRVARVSLNEPIWDATDDVRLFFRFKFDEIAKRIPSSIPRPWPSDEIINTLVQKAGGIFIYASTVLKYVDDRDSLPTTQLEHILALSPGPRPFAELDKLYEHILMSCPLQHRSTLLHIFGFIFLHNPIFQESFDVSLIEELLELSLGEVMIVLRRMHSILTIMTDDTKETVHFLHASFGDFLFNEHRSGDFYIDRRRENEYLATKCIDYLGYRAQNCSFKNATCIMYAWNSWFYHGNGTGGLFLVNFIDELSHHVKVLWGEIVFPESFYRSCMDGLQAGISWLQVSCPLLTNVELVFKD</sequence>
<dbReference type="Proteomes" id="UP000807353">
    <property type="component" value="Unassembled WGS sequence"/>
</dbReference>
<evidence type="ECO:0000259" key="2">
    <source>
        <dbReference type="Pfam" id="PF24883"/>
    </source>
</evidence>
<dbReference type="InterPro" id="IPR027417">
    <property type="entry name" value="P-loop_NTPase"/>
</dbReference>
<comment type="caution">
    <text evidence="3">The sequence shown here is derived from an EMBL/GenBank/DDBJ whole genome shotgun (WGS) entry which is preliminary data.</text>
</comment>
<protein>
    <recommendedName>
        <fullName evidence="2">Nephrocystin 3-like N-terminal domain-containing protein</fullName>
    </recommendedName>
</protein>
<dbReference type="AlphaFoldDB" id="A0A9P5Y7J3"/>
<proteinExistence type="predicted"/>
<dbReference type="OrthoDB" id="5106486at2759"/>
<accession>A0A9P5Y7J3</accession>
<gene>
    <name evidence="3" type="ORF">BDZ94DRAFT_598692</name>
</gene>
<evidence type="ECO:0000313" key="3">
    <source>
        <dbReference type="EMBL" id="KAF9463708.1"/>
    </source>
</evidence>
<name>A0A9P5Y7J3_9AGAR</name>
<dbReference type="SUPFAM" id="SSF52540">
    <property type="entry name" value="P-loop containing nucleoside triphosphate hydrolases"/>
    <property type="match status" value="1"/>
</dbReference>